<dbReference type="Gene3D" id="3.30.160.60">
    <property type="entry name" value="Classic Zinc Finger"/>
    <property type="match status" value="2"/>
</dbReference>
<evidence type="ECO:0000259" key="10">
    <source>
        <dbReference type="PROSITE" id="PS50157"/>
    </source>
</evidence>
<dbReference type="GO" id="GO:0003677">
    <property type="term" value="F:DNA binding"/>
    <property type="evidence" value="ECO:0007669"/>
    <property type="project" value="UniProtKB-KW"/>
</dbReference>
<evidence type="ECO:0000256" key="3">
    <source>
        <dbReference type="ARBA" id="ARBA00022737"/>
    </source>
</evidence>
<dbReference type="EMBL" id="VTPC01005058">
    <property type="protein sequence ID" value="KAF2896470.1"/>
    <property type="molecule type" value="Genomic_DNA"/>
</dbReference>
<dbReference type="GO" id="GO:0005634">
    <property type="term" value="C:nucleus"/>
    <property type="evidence" value="ECO:0007669"/>
    <property type="project" value="UniProtKB-SubCell"/>
</dbReference>
<keyword evidence="3" id="KW-0677">Repeat</keyword>
<dbReference type="SUPFAM" id="SSF57667">
    <property type="entry name" value="beta-beta-alpha zinc fingers"/>
    <property type="match status" value="1"/>
</dbReference>
<proteinExistence type="predicted"/>
<protein>
    <recommendedName>
        <fullName evidence="10">C2H2-type domain-containing protein</fullName>
    </recommendedName>
</protein>
<gene>
    <name evidence="11" type="ORF">ILUMI_09705</name>
</gene>
<dbReference type="SMART" id="SM00355">
    <property type="entry name" value="ZnF_C2H2"/>
    <property type="match status" value="3"/>
</dbReference>
<evidence type="ECO:0000313" key="12">
    <source>
        <dbReference type="Proteomes" id="UP000801492"/>
    </source>
</evidence>
<feature type="non-terminal residue" evidence="11">
    <location>
        <position position="148"/>
    </location>
</feature>
<evidence type="ECO:0000256" key="1">
    <source>
        <dbReference type="ARBA" id="ARBA00004123"/>
    </source>
</evidence>
<evidence type="ECO:0000256" key="2">
    <source>
        <dbReference type="ARBA" id="ARBA00022723"/>
    </source>
</evidence>
<keyword evidence="2" id="KW-0479">Metal-binding</keyword>
<keyword evidence="4 8" id="KW-0863">Zinc-finger</keyword>
<keyword evidence="6" id="KW-0238">DNA-binding</keyword>
<dbReference type="PANTHER" id="PTHR24392">
    <property type="entry name" value="ZINC FINGER PROTEIN"/>
    <property type="match status" value="1"/>
</dbReference>
<evidence type="ECO:0000256" key="7">
    <source>
        <dbReference type="ARBA" id="ARBA00023242"/>
    </source>
</evidence>
<dbReference type="OrthoDB" id="8113227at2759"/>
<dbReference type="InterPro" id="IPR013087">
    <property type="entry name" value="Znf_C2H2_type"/>
</dbReference>
<evidence type="ECO:0000256" key="8">
    <source>
        <dbReference type="PROSITE-ProRule" id="PRU00042"/>
    </source>
</evidence>
<feature type="compositionally biased region" description="Polar residues" evidence="9">
    <location>
        <begin position="1"/>
        <end position="15"/>
    </location>
</feature>
<comment type="caution">
    <text evidence="11">The sequence shown here is derived from an EMBL/GenBank/DDBJ whole genome shotgun (WGS) entry which is preliminary data.</text>
</comment>
<evidence type="ECO:0000313" key="11">
    <source>
        <dbReference type="EMBL" id="KAF2896470.1"/>
    </source>
</evidence>
<dbReference type="AlphaFoldDB" id="A0A8K0D8L4"/>
<comment type="subcellular location">
    <subcellularLocation>
        <location evidence="1">Nucleus</location>
    </subcellularLocation>
</comment>
<evidence type="ECO:0000256" key="6">
    <source>
        <dbReference type="ARBA" id="ARBA00023125"/>
    </source>
</evidence>
<feature type="domain" description="C2H2-type" evidence="10">
    <location>
        <begin position="97"/>
        <end position="124"/>
    </location>
</feature>
<organism evidence="11 12">
    <name type="scientific">Ignelater luminosus</name>
    <name type="common">Cucubano</name>
    <name type="synonym">Pyrophorus luminosus</name>
    <dbReference type="NCBI Taxonomy" id="2038154"/>
    <lineage>
        <taxon>Eukaryota</taxon>
        <taxon>Metazoa</taxon>
        <taxon>Ecdysozoa</taxon>
        <taxon>Arthropoda</taxon>
        <taxon>Hexapoda</taxon>
        <taxon>Insecta</taxon>
        <taxon>Pterygota</taxon>
        <taxon>Neoptera</taxon>
        <taxon>Endopterygota</taxon>
        <taxon>Coleoptera</taxon>
        <taxon>Polyphaga</taxon>
        <taxon>Elateriformia</taxon>
        <taxon>Elateroidea</taxon>
        <taxon>Elateridae</taxon>
        <taxon>Agrypninae</taxon>
        <taxon>Pyrophorini</taxon>
        <taxon>Ignelater</taxon>
    </lineage>
</organism>
<accession>A0A8K0D8L4</accession>
<keyword evidence="12" id="KW-1185">Reference proteome</keyword>
<evidence type="ECO:0000256" key="9">
    <source>
        <dbReference type="SAM" id="MobiDB-lite"/>
    </source>
</evidence>
<dbReference type="InterPro" id="IPR036236">
    <property type="entry name" value="Znf_C2H2_sf"/>
</dbReference>
<keyword evidence="5" id="KW-0862">Zinc</keyword>
<dbReference type="GO" id="GO:0008270">
    <property type="term" value="F:zinc ion binding"/>
    <property type="evidence" value="ECO:0007669"/>
    <property type="project" value="UniProtKB-KW"/>
</dbReference>
<dbReference type="PANTHER" id="PTHR24392:SF56">
    <property type="entry name" value="ZINC FINGER PROTEIN 510"/>
    <property type="match status" value="1"/>
</dbReference>
<name>A0A8K0D8L4_IGNLU</name>
<keyword evidence="7" id="KW-0539">Nucleus</keyword>
<feature type="domain" description="C2H2-type" evidence="10">
    <location>
        <begin position="125"/>
        <end position="148"/>
    </location>
</feature>
<reference evidence="11" key="1">
    <citation type="submission" date="2019-08" db="EMBL/GenBank/DDBJ databases">
        <title>The genome of the North American firefly Photinus pyralis.</title>
        <authorList>
            <consortium name="Photinus pyralis genome working group"/>
            <person name="Fallon T.R."/>
            <person name="Sander Lower S.E."/>
            <person name="Weng J.-K."/>
        </authorList>
    </citation>
    <scope>NUCLEOTIDE SEQUENCE</scope>
    <source>
        <strain evidence="11">TRF0915ILg1</strain>
        <tissue evidence="11">Whole body</tissue>
    </source>
</reference>
<evidence type="ECO:0000256" key="4">
    <source>
        <dbReference type="ARBA" id="ARBA00022771"/>
    </source>
</evidence>
<dbReference type="FunFam" id="3.30.160.60:FF:000882">
    <property type="entry name" value="Predicted gene, 21060"/>
    <property type="match status" value="1"/>
</dbReference>
<evidence type="ECO:0000256" key="5">
    <source>
        <dbReference type="ARBA" id="ARBA00022833"/>
    </source>
</evidence>
<sequence length="148" mass="17046">MATQGEISQESNNFVDTNNLKETNNINNLETTIDEELEDKKYAGTNSGGGVVNNVDPIDINNRDSTDDKRCMKCNFIPKNKSQLRRHLKEVHDIKLYKCDYCEYRTSDKAYLTTHLVSHAGQKPFECDSCNFKTAKKYLLNRHLKIHT</sequence>
<dbReference type="PROSITE" id="PS50157">
    <property type="entry name" value="ZINC_FINGER_C2H2_2"/>
    <property type="match status" value="2"/>
</dbReference>
<feature type="region of interest" description="Disordered" evidence="9">
    <location>
        <begin position="1"/>
        <end position="20"/>
    </location>
</feature>
<dbReference type="Proteomes" id="UP000801492">
    <property type="component" value="Unassembled WGS sequence"/>
</dbReference>
<dbReference type="Pfam" id="PF00096">
    <property type="entry name" value="zf-C2H2"/>
    <property type="match status" value="1"/>
</dbReference>